<dbReference type="GO" id="GO:0006493">
    <property type="term" value="P:protein O-linked glycosylation"/>
    <property type="evidence" value="ECO:0007669"/>
    <property type="project" value="TreeGrafter"/>
</dbReference>
<evidence type="ECO:0000256" key="3">
    <source>
        <dbReference type="ARBA" id="ARBA00022676"/>
    </source>
</evidence>
<feature type="transmembrane region" description="Helical" evidence="10">
    <location>
        <begin position="7"/>
        <end position="24"/>
    </location>
</feature>
<dbReference type="GO" id="GO:0000139">
    <property type="term" value="C:Golgi membrane"/>
    <property type="evidence" value="ECO:0007669"/>
    <property type="project" value="UniProtKB-SubCell"/>
</dbReference>
<gene>
    <name evidence="11" type="ORF">HDID_LOCUS7180</name>
</gene>
<evidence type="ECO:0000313" key="13">
    <source>
        <dbReference type="WBParaSite" id="HDID_0000718201-mRNA-1"/>
    </source>
</evidence>
<evidence type="ECO:0000256" key="8">
    <source>
        <dbReference type="ARBA" id="ARBA00023034"/>
    </source>
</evidence>
<evidence type="ECO:0000256" key="4">
    <source>
        <dbReference type="ARBA" id="ARBA00022679"/>
    </source>
</evidence>
<reference evidence="11 12" key="2">
    <citation type="submission" date="2018-11" db="EMBL/GenBank/DDBJ databases">
        <authorList>
            <consortium name="Pathogen Informatics"/>
        </authorList>
    </citation>
    <scope>NUCLEOTIDE SEQUENCE [LARGE SCALE GENOMIC DNA]</scope>
</reference>
<keyword evidence="6 10" id="KW-0735">Signal-anchor</keyword>
<dbReference type="STRING" id="6216.A0A0R3SQ57"/>
<evidence type="ECO:0000256" key="9">
    <source>
        <dbReference type="ARBA" id="ARBA00023136"/>
    </source>
</evidence>
<organism evidence="13">
    <name type="scientific">Hymenolepis diminuta</name>
    <name type="common">Rat tapeworm</name>
    <dbReference type="NCBI Taxonomy" id="6216"/>
    <lineage>
        <taxon>Eukaryota</taxon>
        <taxon>Metazoa</taxon>
        <taxon>Spiralia</taxon>
        <taxon>Lophotrochozoa</taxon>
        <taxon>Platyhelminthes</taxon>
        <taxon>Cestoda</taxon>
        <taxon>Eucestoda</taxon>
        <taxon>Cyclophyllidea</taxon>
        <taxon>Hymenolepididae</taxon>
        <taxon>Hymenolepis</taxon>
    </lineage>
</organism>
<keyword evidence="5 10" id="KW-0812">Transmembrane</keyword>
<keyword evidence="4" id="KW-0808">Transferase</keyword>
<keyword evidence="3 10" id="KW-0328">Glycosyltransferase</keyword>
<evidence type="ECO:0000256" key="6">
    <source>
        <dbReference type="ARBA" id="ARBA00022968"/>
    </source>
</evidence>
<dbReference type="WBParaSite" id="HDID_0000718201-mRNA-1">
    <property type="protein sequence ID" value="HDID_0000718201-mRNA-1"/>
    <property type="gene ID" value="HDID_0000718201"/>
</dbReference>
<dbReference type="Proteomes" id="UP000274504">
    <property type="component" value="Unassembled WGS sequence"/>
</dbReference>
<sequence>MKFLRDLSLLVVLILPILSIVYIYQYEEEGGKYNWPLIVRESNNSYEVEMNYQLMSPLDVPEKFTILDILILKSGFESELLTFDDLVNIPDSRWRSDFDRRVELVYPQAYNTTEVISALLNGQPIPEKPINGPRVRFVQISEEVCHPEKPLSHKYDIVVVVKSGVSQFKERQEFRRLNKAFTNLQGESLMGLRIGLVFSIGLPRSQQNNMFKRGKYQLRLNTSGGQFLNPKSLDQATAQFEEERKIYKDLIVGDYEDTYFNLTMKTFHSFVWASTFCRKNRPMILFLDEDVPVSLKYLVRVLRSQRREKRNNLLHGVLVRRGRVFRFEKGPSIPKWNVLKSEVPWPFYSDYVMGFLVISSYSNIERLALGMFFTKQFPIEDAYIGLVAAKLNIPVRHSRELLDWKFIITKQKHHLRTLNSKIFK</sequence>
<name>A0A0R3SQ57_HYMDI</name>
<evidence type="ECO:0000313" key="12">
    <source>
        <dbReference type="Proteomes" id="UP000274504"/>
    </source>
</evidence>
<dbReference type="InterPro" id="IPR002659">
    <property type="entry name" value="Glyco_trans_31"/>
</dbReference>
<dbReference type="AlphaFoldDB" id="A0A0R3SQ57"/>
<evidence type="ECO:0000256" key="5">
    <source>
        <dbReference type="ARBA" id="ARBA00022692"/>
    </source>
</evidence>
<protein>
    <recommendedName>
        <fullName evidence="10">Hexosyltransferase</fullName>
        <ecNumber evidence="10">2.4.1.-</ecNumber>
    </recommendedName>
</protein>
<dbReference type="PANTHER" id="PTHR11214">
    <property type="entry name" value="BETA-1,3-N-ACETYLGLUCOSAMINYLTRANSFERASE"/>
    <property type="match status" value="1"/>
</dbReference>
<evidence type="ECO:0000313" key="11">
    <source>
        <dbReference type="EMBL" id="VDL59498.1"/>
    </source>
</evidence>
<evidence type="ECO:0000256" key="7">
    <source>
        <dbReference type="ARBA" id="ARBA00022989"/>
    </source>
</evidence>
<evidence type="ECO:0000256" key="10">
    <source>
        <dbReference type="RuleBase" id="RU363063"/>
    </source>
</evidence>
<keyword evidence="7 10" id="KW-1133">Transmembrane helix</keyword>
<dbReference type="GO" id="GO:0016758">
    <property type="term" value="F:hexosyltransferase activity"/>
    <property type="evidence" value="ECO:0007669"/>
    <property type="project" value="InterPro"/>
</dbReference>
<keyword evidence="8 10" id="KW-0333">Golgi apparatus</keyword>
<dbReference type="EC" id="2.4.1.-" evidence="10"/>
<keyword evidence="9 10" id="KW-0472">Membrane</keyword>
<dbReference type="OrthoDB" id="2139606at2759"/>
<evidence type="ECO:0000256" key="1">
    <source>
        <dbReference type="ARBA" id="ARBA00004323"/>
    </source>
</evidence>
<evidence type="ECO:0000256" key="2">
    <source>
        <dbReference type="ARBA" id="ARBA00008661"/>
    </source>
</evidence>
<dbReference type="PANTHER" id="PTHR11214:SF3">
    <property type="entry name" value="BETA-1,3-GALACTOSYLTRANSFERASE 6"/>
    <property type="match status" value="1"/>
</dbReference>
<proteinExistence type="inferred from homology"/>
<comment type="subcellular location">
    <subcellularLocation>
        <location evidence="1 10">Golgi apparatus membrane</location>
        <topology evidence="1 10">Single-pass type II membrane protein</topology>
    </subcellularLocation>
</comment>
<dbReference type="EMBL" id="UYSG01010912">
    <property type="protein sequence ID" value="VDL59498.1"/>
    <property type="molecule type" value="Genomic_DNA"/>
</dbReference>
<dbReference type="Pfam" id="PF01762">
    <property type="entry name" value="Galactosyl_T"/>
    <property type="match status" value="1"/>
</dbReference>
<accession>A0A0R3SQ57</accession>
<comment type="similarity">
    <text evidence="2 10">Belongs to the glycosyltransferase 31 family.</text>
</comment>
<reference evidence="13" key="1">
    <citation type="submission" date="2017-02" db="UniProtKB">
        <authorList>
            <consortium name="WormBaseParasite"/>
        </authorList>
    </citation>
    <scope>IDENTIFICATION</scope>
</reference>